<dbReference type="InterPro" id="IPR028994">
    <property type="entry name" value="Integrin_alpha_N"/>
</dbReference>
<gene>
    <name evidence="7" type="ordered locus">Ftrac_0495</name>
</gene>
<dbReference type="PROSITE" id="PS50025">
    <property type="entry name" value="LAM_G_DOMAIN"/>
    <property type="match status" value="1"/>
</dbReference>
<reference evidence="7 8" key="1">
    <citation type="journal article" date="2011" name="Stand. Genomic Sci.">
        <title>Complete genome sequence of Marivirga tractuosa type strain (H-43).</title>
        <authorList>
            <person name="Pagani I."/>
            <person name="Chertkov O."/>
            <person name="Lapidus A."/>
            <person name="Lucas S."/>
            <person name="Del Rio T.G."/>
            <person name="Tice H."/>
            <person name="Copeland A."/>
            <person name="Cheng J.F."/>
            <person name="Nolan M."/>
            <person name="Saunders E."/>
            <person name="Pitluck S."/>
            <person name="Held B."/>
            <person name="Goodwin L."/>
            <person name="Liolios K."/>
            <person name="Ovchinikova G."/>
            <person name="Ivanova N."/>
            <person name="Mavromatis K."/>
            <person name="Pati A."/>
            <person name="Chen A."/>
            <person name="Palaniappan K."/>
            <person name="Land M."/>
            <person name="Hauser L."/>
            <person name="Jeffries C.D."/>
            <person name="Detter J.C."/>
            <person name="Han C."/>
            <person name="Tapia R."/>
            <person name="Ngatchou-Djao O.D."/>
            <person name="Rohde M."/>
            <person name="Goker M."/>
            <person name="Spring S."/>
            <person name="Sikorski J."/>
            <person name="Woyke T."/>
            <person name="Bristow J."/>
            <person name="Eisen J.A."/>
            <person name="Markowitz V."/>
            <person name="Hugenholtz P."/>
            <person name="Klenk H.P."/>
            <person name="Kyrpides N.C."/>
        </authorList>
    </citation>
    <scope>NUCLEOTIDE SEQUENCE [LARGE SCALE GENOMIC DNA]</scope>
    <source>
        <strain evidence="8">ATCC 23168 / DSM 4126 / NBRC 15989 / NCIMB 1408 / VKM B-1430 / H-43</strain>
    </source>
</reference>
<evidence type="ECO:0000256" key="2">
    <source>
        <dbReference type="ARBA" id="ARBA00022729"/>
    </source>
</evidence>
<dbReference type="HOGENOM" id="CLU_227568_0_0_10"/>
<dbReference type="eggNOG" id="COG4447">
    <property type="taxonomic scope" value="Bacteria"/>
</dbReference>
<keyword evidence="7" id="KW-0675">Receptor</keyword>
<accession>E4TP97</accession>
<dbReference type="KEGG" id="mtt:Ftrac_0495"/>
<dbReference type="Proteomes" id="UP000008720">
    <property type="component" value="Chromosome"/>
</dbReference>
<dbReference type="InterPro" id="IPR013783">
    <property type="entry name" value="Ig-like_fold"/>
</dbReference>
<dbReference type="CDD" id="cd00063">
    <property type="entry name" value="FN3"/>
    <property type="match status" value="1"/>
</dbReference>
<dbReference type="InterPro" id="IPR013320">
    <property type="entry name" value="ConA-like_dom_sf"/>
</dbReference>
<dbReference type="SUPFAM" id="SSF49899">
    <property type="entry name" value="Concanavalin A-like lectins/glucanases"/>
    <property type="match status" value="4"/>
</dbReference>
<evidence type="ECO:0000256" key="1">
    <source>
        <dbReference type="ARBA" id="ARBA00004316"/>
    </source>
</evidence>
<dbReference type="SMART" id="SM00060">
    <property type="entry name" value="FN3"/>
    <property type="match status" value="5"/>
</dbReference>
<feature type="domain" description="Fibronectin type-III" evidence="6">
    <location>
        <begin position="1784"/>
        <end position="1895"/>
    </location>
</feature>
<dbReference type="OrthoDB" id="9814380at2"/>
<dbReference type="SUPFAM" id="SSF49265">
    <property type="entry name" value="Fibronectin type III"/>
    <property type="match status" value="2"/>
</dbReference>
<evidence type="ECO:0000259" key="6">
    <source>
        <dbReference type="PROSITE" id="PS50853"/>
    </source>
</evidence>
<dbReference type="InterPro" id="IPR026444">
    <property type="entry name" value="Secre_tail"/>
</dbReference>
<keyword evidence="4" id="KW-0966">Cell projection</keyword>
<keyword evidence="8" id="KW-1185">Reference proteome</keyword>
<dbReference type="PANTHER" id="PTHR44103:SF1">
    <property type="entry name" value="PROPROTEIN CONVERTASE P"/>
    <property type="match status" value="1"/>
</dbReference>
<dbReference type="InterPro" id="IPR002909">
    <property type="entry name" value="IPT_dom"/>
</dbReference>
<keyword evidence="3" id="KW-1015">Disulfide bond</keyword>
<evidence type="ECO:0000256" key="4">
    <source>
        <dbReference type="ARBA" id="ARBA00023273"/>
    </source>
</evidence>
<dbReference type="PANTHER" id="PTHR44103">
    <property type="entry name" value="PROPROTEIN CONVERTASE P"/>
    <property type="match status" value="1"/>
</dbReference>
<dbReference type="RefSeq" id="WP_013452651.1">
    <property type="nucleotide sequence ID" value="NC_014759.1"/>
</dbReference>
<dbReference type="eggNOG" id="COG2374">
    <property type="taxonomic scope" value="Bacteria"/>
</dbReference>
<evidence type="ECO:0000313" key="8">
    <source>
        <dbReference type="Proteomes" id="UP000008720"/>
    </source>
</evidence>
<dbReference type="InterPro" id="IPR006558">
    <property type="entry name" value="LamG-like"/>
</dbReference>
<dbReference type="GO" id="GO:0004553">
    <property type="term" value="F:hydrolase activity, hydrolyzing O-glycosyl compounds"/>
    <property type="evidence" value="ECO:0007669"/>
    <property type="project" value="UniProtKB-ARBA"/>
</dbReference>
<dbReference type="InterPro" id="IPR003961">
    <property type="entry name" value="FN3_dom"/>
</dbReference>
<evidence type="ECO:0000313" key="7">
    <source>
        <dbReference type="EMBL" id="ADR20500.1"/>
    </source>
</evidence>
<dbReference type="Gene3D" id="2.60.40.10">
    <property type="entry name" value="Immunoglobulins"/>
    <property type="match status" value="3"/>
</dbReference>
<proteinExistence type="predicted"/>
<dbReference type="SUPFAM" id="SSF69318">
    <property type="entry name" value="Integrin alpha N-terminal domain"/>
    <property type="match status" value="2"/>
</dbReference>
<dbReference type="Gene3D" id="2.60.120.200">
    <property type="match status" value="4"/>
</dbReference>
<evidence type="ECO:0000259" key="5">
    <source>
        <dbReference type="PROSITE" id="PS50025"/>
    </source>
</evidence>
<dbReference type="NCBIfam" id="TIGR04183">
    <property type="entry name" value="Por_Secre_tail"/>
    <property type="match status" value="1"/>
</dbReference>
<dbReference type="eggNOG" id="COG4886">
    <property type="taxonomic scope" value="Bacteria"/>
</dbReference>
<dbReference type="eggNOG" id="COG4733">
    <property type="taxonomic scope" value="Bacteria"/>
</dbReference>
<sequence>MKKYYQYIVLFIIVLLSYDSNSQNLNRSKEQNNSSRPIETFIASYDFNGNANDSTSNGFDGTLVGDMVPVSDRFGNPGSAYDFTNGSIQTVLKSQPDGISLWFKTSDGGNLLNWGFDEDFFFQFGYEISVTSVGIEMRYAIPDGSNAPSGSMVTLERSDLLNNQWRHLLININQTDGFIYFYIDGAFNGEFPINSNGITWNANSFSEGMEIGSNFLGEIDDLQLVTGQVSDQEILERYYQFGWPYVNDALISSYDFSGDALDVSGNGFSGNSIGAVLTNDRFGVPDAAFSFDGVDDRIEIYPVPTFENTSLSVWFKTSSDYSAGYVPIVDITGIGAVAIGANNRLEGTLFLGENFVVLSSSVEVNDGVWHHAVMSFDGNVFNLYLDNQLVDSFTDFSGSINVVDNPTFLDVGFIFSEGRFFNGDIDDINYYNYGISRTDVSLLYGMNSWPSTTPIAAYDFTGNANDLSGNNLNGIVFDATLSQNRFGEADQAYSFNGTSAYIAVATDEVFSIGQSTDLAVSGWFNTSAASGVLYDKSDGNTGYLAFYSNNSLIFYATQGTAESQVSISGFNDGNWHHFVTQMDRDGGMQIYIDGVLEAENVNALSNGFNPDTAEDFLIGVAGGVGNSGLNTYFNGQLDDIKVYNQLLAADEIGRQYSFGPWPTIGQVQIVRNQSNNSEGLSLYFSDDSDKYGNAFEMGDGNLNFILNGNIDTPYGDDNLDGIIDLFGEPIITPSGLNYVVLVEANRSYQIEPITTVGFLGSARTGDDTGWNGADTDMDYIGGGVFELKNIELFDGEWKIRANDDWLLANWGANPEDPGVLVNFGPNIAVSAGTYDIAVDVINKSYTITEASVNQSLVAEYYFSSSFDDTSDNINNGTGNSVTFIDDRFGNTGSAAFFNGTNGYINIPDATELNWGTSQDIVISGWFRTANGGVLFDKSNGSSGFFGVVEETGEIRFFMVETSSSTTTAEITTNGTYNDGAWHHYVIQITRASKMEIWVDGEVDSENEIATDGINPDMTEDLLIGVAAGVDNAGLNLFFDGAQDDIRFFNQVLTLEEVTQLYTEGGWPIVSPPRLNSFTPARAEIGDVVTVFGNHFSSSLSGNIVDFNGIRADVISASANELQVEVPLGASYGPINIATNGLTASSTKDFSVTFEGNGLNFDTLSFIEDGPVEGLLGLAQGSMITGDFDQDGNLDVGVISQGSQLAIFRNISAIDGEIVFDTPISFTVNSDIGFISTADLDGDGKMDMAVAEGLTVSVFINKSTGAGDINFTKDYEFTLSSTSIRDIEIADMNGDGRKDILVKEMFPPESEFSFFNTFTVTTFANISEEGILDFSVVDRTSVLGFFGFKLKDVNNDGKPDYISTGPEILLNTGNFQENTFGFSSSFDFTPIGSAQVDLTTGDFNNNDKIDFALTEDNGGRVIGIYSNATVNPLSGLVNFLEPVTFESGGAPPAIASADLDGDGLIDIVGTDLVESSISLYRNSTAQAGDFSLESRFDMGISFGGYDLQVGDFNNDGKVDILTTGFDQGIAILRNNLQSADEINVPENQPTNLAFSDVTSSKITISYDAAANHNGSYLVLRNSSSTPEFIPENGKNYQIGDLVGDDLVVYVGAGTTFIDSLLNQNTRYYYSLFAFNGSGNISSFLTSNPLTGDEMTLVIDGLSTEPTDQPTDFSVTDFDETNRLFNVNYTAPATSVDGYLVVRRLNSKPVFVPSDGQVYQQGDGFNADSIVYVGSATQFTESGIVSNSSYHYLVYSYNGSEASINYLQNAPLSGSFNVPSAEPAAQPTNFTVNSLGPNSVSFSFTAAPNVAGYLILRNDNQSPSSSPEDFIRYQYGDQIDNDVVVYRGSATSIIDNNLNPQTQYFYAIFAYNGSGDLINYLVTSPLAGNLTTSTLPNLAAQPQAQPNGFEVLSKTTTTANLGFTSSDASGYLIVRSRLSNFFFTPADGITYGINSRVGNATISYIGTESSWSENNLSSFTNYFYKVFAFNGTGNQINYLQSSPLLGELVTLTNAPSTQASDFSVTEQTFDSFTFSFSGNLDEAEGYLIARKEGENPPSSVPMGGISYVEGDLLAEGEEVVSIGTEQTFQETALTIGDTYSYAIYSYNGEGQHINYNISNPLTGTATTLVDNSAPSIQNIQYSEEVELGAPVSISVTVTDQESGVEEVAIQYIVPGATNFENATVQAMEGSENEYTYQLPAVGAAGFEFRIFAKNIAQLDDVSAIQSVTVVFPDEGLAIPYNSFGNTQEDYRIVSVPLTLDNSTVNGVFGSQLGEYGDLSKWRMFRYSNETTSEMTGSSNLIPGRGYWLIVNDNDVSFNTGSGKNVPASVDQPYEIVLSPGWNQIGNPYPYDVSWSDIQEFNNEDFELRIFNGSFSDGNTLSAFSGGFVNWPNSSDFTLRIPKTPPTGSDNRKSFDKGQGWEMNLVLENGNVRNELTGIGMHENASNELDSKDQFNLPHFLNYIDLNHPIKTNGYHVAKNIVRLQDQYNWNFDIKSNLNVKETILSWELPSSSIFNNSSELFLWDPSSQNLVDMKKSNQYQLRNSKGRDLKIIYGSMDYVNSVINLSSFHVNDPYPNPTNGVVNLSYFVPKGEANSTMTLELYNLNGSLVNQKQIAIGHSGFQSSSWNINLGTEEELLGVYLLRVRNGVSSINKKIIIR</sequence>
<comment type="subcellular location">
    <subcellularLocation>
        <location evidence="1">Cell projection</location>
    </subcellularLocation>
</comment>
<name>E4TP97_MARTH</name>
<dbReference type="InterPro" id="IPR001791">
    <property type="entry name" value="Laminin_G"/>
</dbReference>
<protein>
    <submittedName>
        <fullName evidence="7">Cell surface receptor IPT/TIG domain protein</fullName>
    </submittedName>
</protein>
<dbReference type="STRING" id="643867.Ftrac_0495"/>
<dbReference type="GO" id="GO:0042995">
    <property type="term" value="C:cell projection"/>
    <property type="evidence" value="ECO:0007669"/>
    <property type="project" value="UniProtKB-SubCell"/>
</dbReference>
<feature type="domain" description="Laminin G" evidence="5">
    <location>
        <begin position="893"/>
        <end position="1069"/>
    </location>
</feature>
<dbReference type="EMBL" id="CP002349">
    <property type="protein sequence ID" value="ADR20500.1"/>
    <property type="molecule type" value="Genomic_DNA"/>
</dbReference>
<dbReference type="InterPro" id="IPR013517">
    <property type="entry name" value="FG-GAP"/>
</dbReference>
<dbReference type="Pfam" id="PF13385">
    <property type="entry name" value="Laminin_G_3"/>
    <property type="match status" value="4"/>
</dbReference>
<dbReference type="Gene3D" id="2.60.40.3620">
    <property type="match status" value="1"/>
</dbReference>
<dbReference type="CDD" id="cd00110">
    <property type="entry name" value="LamG"/>
    <property type="match status" value="1"/>
</dbReference>
<dbReference type="Pfam" id="PF18962">
    <property type="entry name" value="Por_Secre_tail"/>
    <property type="match status" value="1"/>
</dbReference>
<evidence type="ECO:0000256" key="3">
    <source>
        <dbReference type="ARBA" id="ARBA00023157"/>
    </source>
</evidence>
<dbReference type="SMART" id="SM00560">
    <property type="entry name" value="LamGL"/>
    <property type="match status" value="1"/>
</dbReference>
<organism evidence="7 8">
    <name type="scientific">Marivirga tractuosa (strain ATCC 23168 / DSM 4126 / NBRC 15989 / NCIMB 1408 / VKM B-1430 / H-43)</name>
    <name type="common">Microscilla tractuosa</name>
    <name type="synonym">Flexibacter tractuosus</name>
    <dbReference type="NCBI Taxonomy" id="643867"/>
    <lineage>
        <taxon>Bacteria</taxon>
        <taxon>Pseudomonadati</taxon>
        <taxon>Bacteroidota</taxon>
        <taxon>Cytophagia</taxon>
        <taxon>Cytophagales</taxon>
        <taxon>Marivirgaceae</taxon>
        <taxon>Marivirga</taxon>
    </lineage>
</organism>
<dbReference type="Pfam" id="PF01833">
    <property type="entry name" value="TIG"/>
    <property type="match status" value="1"/>
</dbReference>
<dbReference type="SMART" id="SM00282">
    <property type="entry name" value="LamG"/>
    <property type="match status" value="3"/>
</dbReference>
<dbReference type="PROSITE" id="PS50853">
    <property type="entry name" value="FN3"/>
    <property type="match status" value="1"/>
</dbReference>
<keyword evidence="2" id="KW-0732">Signal</keyword>
<dbReference type="Pfam" id="PF13517">
    <property type="entry name" value="FG-GAP_3"/>
    <property type="match status" value="2"/>
</dbReference>
<dbReference type="InterPro" id="IPR036116">
    <property type="entry name" value="FN3_sf"/>
</dbReference>
<dbReference type="GO" id="GO:0005975">
    <property type="term" value="P:carbohydrate metabolic process"/>
    <property type="evidence" value="ECO:0007669"/>
    <property type="project" value="UniProtKB-ARBA"/>
</dbReference>